<organism evidence="2 3">
    <name type="scientific">Streptomyces ipomoeae</name>
    <dbReference type="NCBI Taxonomy" id="103232"/>
    <lineage>
        <taxon>Bacteria</taxon>
        <taxon>Bacillati</taxon>
        <taxon>Actinomycetota</taxon>
        <taxon>Actinomycetes</taxon>
        <taxon>Kitasatosporales</taxon>
        <taxon>Streptomycetaceae</taxon>
        <taxon>Streptomyces</taxon>
    </lineage>
</organism>
<dbReference type="EMBL" id="SPAZ01000365">
    <property type="protein sequence ID" value="TQE15676.1"/>
    <property type="molecule type" value="Genomic_DNA"/>
</dbReference>
<dbReference type="Proteomes" id="UP000318720">
    <property type="component" value="Unassembled WGS sequence"/>
</dbReference>
<accession>A0AAE8VSQ2</accession>
<dbReference type="AlphaFoldDB" id="A0AAE8VSQ2"/>
<dbReference type="RefSeq" id="WP_048820322.1">
    <property type="nucleotide sequence ID" value="NZ_JARAVA010000023.1"/>
</dbReference>
<proteinExistence type="predicted"/>
<feature type="signal peptide" evidence="1">
    <location>
        <begin position="1"/>
        <end position="26"/>
    </location>
</feature>
<evidence type="ECO:0000313" key="3">
    <source>
        <dbReference type="Proteomes" id="UP000318720"/>
    </source>
</evidence>
<evidence type="ECO:0000256" key="1">
    <source>
        <dbReference type="SAM" id="SignalP"/>
    </source>
</evidence>
<protein>
    <recommendedName>
        <fullName evidence="4">Peptidase inhibitor family I36 protein</fullName>
    </recommendedName>
</protein>
<reference evidence="2 3" key="1">
    <citation type="submission" date="2019-03" db="EMBL/GenBank/DDBJ databases">
        <title>Comparative genomic analyses of the sweetpotato soil rot pathogen, Streptomyces ipomoeae.</title>
        <authorList>
            <person name="Ruschel Soares N."/>
            <person name="Badger J.H."/>
            <person name="Huguet-Tapia J.C."/>
            <person name="Clark C.A."/>
            <person name="Pettis G.S."/>
        </authorList>
    </citation>
    <scope>NUCLEOTIDE SEQUENCE [LARGE SCALE GENOMIC DNA]</scope>
    <source>
        <strain evidence="2 3">88-35</strain>
    </source>
</reference>
<evidence type="ECO:0008006" key="4">
    <source>
        <dbReference type="Google" id="ProtNLM"/>
    </source>
</evidence>
<feature type="chain" id="PRO_5042265449" description="Peptidase inhibitor family I36 protein" evidence="1">
    <location>
        <begin position="27"/>
        <end position="137"/>
    </location>
</feature>
<keyword evidence="1" id="KW-0732">Signal</keyword>
<gene>
    <name evidence="2" type="ORF">Sipo8835_44740</name>
</gene>
<comment type="caution">
    <text evidence="2">The sequence shown here is derived from an EMBL/GenBank/DDBJ whole genome shotgun (WGS) entry which is preliminary data.</text>
</comment>
<name>A0AAE8VSQ2_9ACTN</name>
<evidence type="ECO:0000313" key="2">
    <source>
        <dbReference type="EMBL" id="TQE15676.1"/>
    </source>
</evidence>
<sequence length="137" mass="15482">MKREMKAFAVASAMAVTVTLAGGAQAGAAEASPAARGDCNQSRYLCLWDAKNYKQNISWYQVTAAPEYKCGRGGWKPPYMDRPQKRLPRSTWNRTTKTWYGKDSRGNDKQIIRKTGLRGSTDPDISAWKSIKKWCWK</sequence>